<dbReference type="GO" id="GO:0015095">
    <property type="term" value="F:magnesium ion transmembrane transporter activity"/>
    <property type="evidence" value="ECO:0007669"/>
    <property type="project" value="UniProtKB-UniRule"/>
</dbReference>
<dbReference type="GO" id="GO:0046872">
    <property type="term" value="F:metal ion binding"/>
    <property type="evidence" value="ECO:0007669"/>
    <property type="project" value="UniProtKB-KW"/>
</dbReference>
<reference evidence="11 12" key="1">
    <citation type="submission" date="2016-11" db="EMBL/GenBank/DDBJ databases">
        <authorList>
            <person name="Jaros S."/>
            <person name="Januszkiewicz K."/>
            <person name="Wedrychowicz H."/>
        </authorList>
    </citation>
    <scope>NUCLEOTIDE SEQUENCE [LARGE SCALE GENOMIC DNA]</scope>
    <source>
        <strain evidence="11 12">CGMCC 1.7049</strain>
    </source>
</reference>
<dbReference type="Pfam" id="PF00571">
    <property type="entry name" value="CBS"/>
    <property type="match status" value="2"/>
</dbReference>
<comment type="subcellular location">
    <subcellularLocation>
        <location evidence="9">Cell membrane</location>
        <topology evidence="9">Multi-pass membrane protein</topology>
    </subcellularLocation>
    <subcellularLocation>
        <location evidence="1">Membrane</location>
        <topology evidence="1">Multi-pass membrane protein</topology>
    </subcellularLocation>
</comment>
<comment type="function">
    <text evidence="9">Acts as a magnesium transporter.</text>
</comment>
<keyword evidence="9" id="KW-0479">Metal-binding</keyword>
<dbReference type="PANTHER" id="PTHR43773">
    <property type="entry name" value="MAGNESIUM TRANSPORTER MGTE"/>
    <property type="match status" value="1"/>
</dbReference>
<evidence type="ECO:0000256" key="8">
    <source>
        <dbReference type="PROSITE-ProRule" id="PRU00703"/>
    </source>
</evidence>
<sequence length="448" mass="48340">MATTAESRLARLRNALDSGRLLPVKRSLAALNPAEIADLLAALPWAERKLVWDMVDPADDGEVLLHLPEGVRGNLIRDMDTAELVAAAGELDIDDLADFVEHLPETVAQQVMLALDADDRTRLESVLAFSPDSAGGLMNTDTVTVRPDVSLGVVQRYLRRRGDLPSHTDALFVVDRYGGYLGTLSLDKLLTRPEEHLVAQVMDRSREALPVTMQARDVAQRFHSSDLVSAPVVTPEDGRLVGRITIDDVVDVIRADAQHDWMSMAGLTEQEDLFAPVRPAARRRAVWLGINLVTAFAASFVVGQFEATITQIVALAVLMPVVASMGGIAGSQTLTLMIRGYALNQIGGGNTLWLLRKELLVALMNGLLWAVVVAVIAYLWFDRLSLALVVGLAMLTNQAIAALVGVFVPVTLKKLGIDPALAGSVVLTTFTDVCGFFCLLGLGTLILL</sequence>
<dbReference type="InterPro" id="IPR006667">
    <property type="entry name" value="SLC41_membr_dom"/>
</dbReference>
<evidence type="ECO:0000256" key="6">
    <source>
        <dbReference type="ARBA" id="ARBA00022989"/>
    </source>
</evidence>
<feature type="domain" description="CBS" evidence="10">
    <location>
        <begin position="202"/>
        <end position="261"/>
    </location>
</feature>
<evidence type="ECO:0000256" key="2">
    <source>
        <dbReference type="ARBA" id="ARBA00009749"/>
    </source>
</evidence>
<dbReference type="CDD" id="cd04606">
    <property type="entry name" value="CBS_pair_Mg_transporter"/>
    <property type="match status" value="1"/>
</dbReference>
<comment type="subunit">
    <text evidence="9">Homodimer.</text>
</comment>
<dbReference type="InterPro" id="IPR006668">
    <property type="entry name" value="Mg_transptr_MgtE_intracell_dom"/>
</dbReference>
<dbReference type="RefSeq" id="WP_245793194.1">
    <property type="nucleotide sequence ID" value="NZ_FQWZ01000003.1"/>
</dbReference>
<dbReference type="InterPro" id="IPR046342">
    <property type="entry name" value="CBS_dom_sf"/>
</dbReference>
<dbReference type="Gene3D" id="1.25.60.10">
    <property type="entry name" value="MgtE N-terminal domain-like"/>
    <property type="match status" value="1"/>
</dbReference>
<dbReference type="SUPFAM" id="SSF158791">
    <property type="entry name" value="MgtE N-terminal domain-like"/>
    <property type="match status" value="1"/>
</dbReference>
<evidence type="ECO:0000256" key="3">
    <source>
        <dbReference type="ARBA" id="ARBA00022448"/>
    </source>
</evidence>
<dbReference type="GO" id="GO:0005886">
    <property type="term" value="C:plasma membrane"/>
    <property type="evidence" value="ECO:0007669"/>
    <property type="project" value="UniProtKB-SubCell"/>
</dbReference>
<dbReference type="EMBL" id="FQWZ01000003">
    <property type="protein sequence ID" value="SHG86983.1"/>
    <property type="molecule type" value="Genomic_DNA"/>
</dbReference>
<accession>A0A1M5NDC9</accession>
<evidence type="ECO:0000256" key="1">
    <source>
        <dbReference type="ARBA" id="ARBA00004141"/>
    </source>
</evidence>
<feature type="transmembrane region" description="Helical" evidence="9">
    <location>
        <begin position="420"/>
        <end position="447"/>
    </location>
</feature>
<keyword evidence="4 9" id="KW-0812">Transmembrane</keyword>
<organism evidence="11 12">
    <name type="scientific">Hydrocarboniphaga daqingensis</name>
    <dbReference type="NCBI Taxonomy" id="490188"/>
    <lineage>
        <taxon>Bacteria</taxon>
        <taxon>Pseudomonadati</taxon>
        <taxon>Pseudomonadota</taxon>
        <taxon>Gammaproteobacteria</taxon>
        <taxon>Nevskiales</taxon>
        <taxon>Nevskiaceae</taxon>
        <taxon>Hydrocarboniphaga</taxon>
    </lineage>
</organism>
<name>A0A1M5NDC9_9GAMM</name>
<keyword evidence="5 9" id="KW-0460">Magnesium</keyword>
<dbReference type="PANTHER" id="PTHR43773:SF1">
    <property type="entry name" value="MAGNESIUM TRANSPORTER MGTE"/>
    <property type="match status" value="1"/>
</dbReference>
<dbReference type="NCBIfam" id="TIGR00400">
    <property type="entry name" value="mgtE"/>
    <property type="match status" value="1"/>
</dbReference>
<dbReference type="Pfam" id="PF03448">
    <property type="entry name" value="MgtE_N"/>
    <property type="match status" value="1"/>
</dbReference>
<feature type="transmembrane region" description="Helical" evidence="9">
    <location>
        <begin position="285"/>
        <end position="305"/>
    </location>
</feature>
<evidence type="ECO:0000313" key="12">
    <source>
        <dbReference type="Proteomes" id="UP000199758"/>
    </source>
</evidence>
<keyword evidence="3 9" id="KW-0813">Transport</keyword>
<evidence type="ECO:0000313" key="11">
    <source>
        <dbReference type="EMBL" id="SHG86983.1"/>
    </source>
</evidence>
<feature type="transmembrane region" description="Helical" evidence="9">
    <location>
        <begin position="359"/>
        <end position="381"/>
    </location>
</feature>
<feature type="domain" description="CBS" evidence="10">
    <location>
        <begin position="138"/>
        <end position="200"/>
    </location>
</feature>
<dbReference type="SMART" id="SM00924">
    <property type="entry name" value="MgtE_N"/>
    <property type="match status" value="1"/>
</dbReference>
<proteinExistence type="inferred from homology"/>
<keyword evidence="12" id="KW-1185">Reference proteome</keyword>
<dbReference type="SUPFAM" id="SSF161093">
    <property type="entry name" value="MgtE membrane domain-like"/>
    <property type="match status" value="1"/>
</dbReference>
<evidence type="ECO:0000256" key="5">
    <source>
        <dbReference type="ARBA" id="ARBA00022842"/>
    </source>
</evidence>
<dbReference type="Gene3D" id="1.10.357.20">
    <property type="entry name" value="SLC41 divalent cation transporters, integral membrane domain"/>
    <property type="match status" value="1"/>
</dbReference>
<dbReference type="SUPFAM" id="SSF54631">
    <property type="entry name" value="CBS-domain pair"/>
    <property type="match status" value="1"/>
</dbReference>
<evidence type="ECO:0000259" key="10">
    <source>
        <dbReference type="PROSITE" id="PS51371"/>
    </source>
</evidence>
<keyword evidence="7 9" id="KW-0472">Membrane</keyword>
<keyword evidence="6 9" id="KW-1133">Transmembrane helix</keyword>
<keyword evidence="8" id="KW-0129">CBS domain</keyword>
<feature type="transmembrane region" description="Helical" evidence="9">
    <location>
        <begin position="311"/>
        <end position="338"/>
    </location>
</feature>
<dbReference type="PROSITE" id="PS51371">
    <property type="entry name" value="CBS"/>
    <property type="match status" value="2"/>
</dbReference>
<evidence type="ECO:0000256" key="4">
    <source>
        <dbReference type="ARBA" id="ARBA00022692"/>
    </source>
</evidence>
<feature type="transmembrane region" description="Helical" evidence="9">
    <location>
        <begin position="387"/>
        <end position="408"/>
    </location>
</feature>
<dbReference type="InterPro" id="IPR038076">
    <property type="entry name" value="MgtE_N_sf"/>
</dbReference>
<evidence type="ECO:0000256" key="7">
    <source>
        <dbReference type="ARBA" id="ARBA00023136"/>
    </source>
</evidence>
<dbReference type="InterPro" id="IPR000644">
    <property type="entry name" value="CBS_dom"/>
</dbReference>
<dbReference type="STRING" id="490188.SAMN04488068_1759"/>
<dbReference type="Pfam" id="PF01769">
    <property type="entry name" value="MgtE"/>
    <property type="match status" value="1"/>
</dbReference>
<keyword evidence="9" id="KW-1003">Cell membrane</keyword>
<dbReference type="AlphaFoldDB" id="A0A1M5NDC9"/>
<dbReference type="InterPro" id="IPR006669">
    <property type="entry name" value="MgtE_transporter"/>
</dbReference>
<dbReference type="Gene3D" id="3.10.580.10">
    <property type="entry name" value="CBS-domain"/>
    <property type="match status" value="1"/>
</dbReference>
<dbReference type="InterPro" id="IPR036739">
    <property type="entry name" value="SLC41_membr_dom_sf"/>
</dbReference>
<gene>
    <name evidence="11" type="ORF">SAMN04488068_1759</name>
</gene>
<comment type="similarity">
    <text evidence="2 9">Belongs to the SLC41A transporter family.</text>
</comment>
<protein>
    <recommendedName>
        <fullName evidence="9">Magnesium transporter MgtE</fullName>
    </recommendedName>
</protein>
<dbReference type="Proteomes" id="UP000199758">
    <property type="component" value="Unassembled WGS sequence"/>
</dbReference>
<evidence type="ECO:0000256" key="9">
    <source>
        <dbReference type="RuleBase" id="RU362011"/>
    </source>
</evidence>